<dbReference type="AlphaFoldDB" id="A0A4U6TJA5"/>
<protein>
    <submittedName>
        <fullName evidence="1">Uncharacterized protein</fullName>
    </submittedName>
</protein>
<accession>A0A4U6TJA5</accession>
<name>A0A4U6TJA5_SETVI</name>
<dbReference type="Proteomes" id="UP000298652">
    <property type="component" value="Chromosome 8"/>
</dbReference>
<evidence type="ECO:0000313" key="2">
    <source>
        <dbReference type="Proteomes" id="UP000298652"/>
    </source>
</evidence>
<reference evidence="1" key="1">
    <citation type="submission" date="2019-03" db="EMBL/GenBank/DDBJ databases">
        <title>WGS assembly of Setaria viridis.</title>
        <authorList>
            <person name="Huang P."/>
            <person name="Jenkins J."/>
            <person name="Grimwood J."/>
            <person name="Barry K."/>
            <person name="Healey A."/>
            <person name="Mamidi S."/>
            <person name="Sreedasyam A."/>
            <person name="Shu S."/>
            <person name="Feldman M."/>
            <person name="Wu J."/>
            <person name="Yu Y."/>
            <person name="Chen C."/>
            <person name="Johnson J."/>
            <person name="Rokhsar D."/>
            <person name="Baxter I."/>
            <person name="Schmutz J."/>
            <person name="Brutnell T."/>
            <person name="Kellogg E."/>
        </authorList>
    </citation>
    <scope>NUCLEOTIDE SEQUENCE [LARGE SCALE GENOMIC DNA]</scope>
</reference>
<keyword evidence="2" id="KW-1185">Reference proteome</keyword>
<sequence>MRVASLAFAEQLLRQLEGRALSLDRGVRLHRRAWSMSSLRAATSERTELLALEDGGLWQRGPDLEHGHHISGAVRNGEHMIIGVDRARCSATHVQGLIIHPACWPNSISRSHIPDVYKHIASVQFSYVGDNKGG</sequence>
<organism evidence="1 2">
    <name type="scientific">Setaria viridis</name>
    <name type="common">Green bristlegrass</name>
    <name type="synonym">Setaria italica subsp. viridis</name>
    <dbReference type="NCBI Taxonomy" id="4556"/>
    <lineage>
        <taxon>Eukaryota</taxon>
        <taxon>Viridiplantae</taxon>
        <taxon>Streptophyta</taxon>
        <taxon>Embryophyta</taxon>
        <taxon>Tracheophyta</taxon>
        <taxon>Spermatophyta</taxon>
        <taxon>Magnoliopsida</taxon>
        <taxon>Liliopsida</taxon>
        <taxon>Poales</taxon>
        <taxon>Poaceae</taxon>
        <taxon>PACMAD clade</taxon>
        <taxon>Panicoideae</taxon>
        <taxon>Panicodae</taxon>
        <taxon>Paniceae</taxon>
        <taxon>Cenchrinae</taxon>
        <taxon>Setaria</taxon>
    </lineage>
</organism>
<dbReference type="EMBL" id="CM016559">
    <property type="protein sequence ID" value="TKW02538.1"/>
    <property type="molecule type" value="Genomic_DNA"/>
</dbReference>
<dbReference type="Gramene" id="TKW02538">
    <property type="protein sequence ID" value="TKW02538"/>
    <property type="gene ID" value="SEVIR_8G248500v2"/>
</dbReference>
<gene>
    <name evidence="1" type="ORF">SEVIR_8G248500v2</name>
</gene>
<proteinExistence type="predicted"/>
<evidence type="ECO:0000313" key="1">
    <source>
        <dbReference type="EMBL" id="TKW02538.1"/>
    </source>
</evidence>